<feature type="transmembrane region" description="Helical" evidence="1">
    <location>
        <begin position="16"/>
        <end position="37"/>
    </location>
</feature>
<feature type="transmembrane region" description="Helical" evidence="1">
    <location>
        <begin position="58"/>
        <end position="84"/>
    </location>
</feature>
<dbReference type="AlphaFoldDB" id="A0A6G2DFJ5"/>
<protein>
    <recommendedName>
        <fullName evidence="4">D-alanyl-lipoteichoic acid biosynthesis protein DltB</fullName>
    </recommendedName>
</protein>
<comment type="caution">
    <text evidence="2">The sequence shown here is derived from an EMBL/GenBank/DDBJ whole genome shotgun (WGS) entry which is preliminary data.</text>
</comment>
<keyword evidence="1" id="KW-0812">Transmembrane</keyword>
<dbReference type="EMBL" id="WNHQ01002004">
    <property type="protein sequence ID" value="MTV75309.1"/>
    <property type="molecule type" value="Genomic_DNA"/>
</dbReference>
<evidence type="ECO:0008006" key="4">
    <source>
        <dbReference type="Google" id="ProtNLM"/>
    </source>
</evidence>
<evidence type="ECO:0000313" key="3">
    <source>
        <dbReference type="Proteomes" id="UP000483094"/>
    </source>
</evidence>
<sequence>AYIVNMLIMGFWHGVTWYYIAYGLFHGLGLVINDAWVRKKKTLNKERKKAGKAALPENRWIQLLGMVVTFHVVMLSFLIFSGFLNNLWFKK</sequence>
<evidence type="ECO:0000256" key="1">
    <source>
        <dbReference type="SAM" id="Phobius"/>
    </source>
</evidence>
<organism evidence="2 3">
    <name type="scientific">Streptococcus pneumoniae</name>
    <dbReference type="NCBI Taxonomy" id="1313"/>
    <lineage>
        <taxon>Bacteria</taxon>
        <taxon>Bacillati</taxon>
        <taxon>Bacillota</taxon>
        <taxon>Bacilli</taxon>
        <taxon>Lactobacillales</taxon>
        <taxon>Streptococcaceae</taxon>
        <taxon>Streptococcus</taxon>
    </lineage>
</organism>
<reference evidence="2 3" key="1">
    <citation type="submission" date="2019-11" db="EMBL/GenBank/DDBJ databases">
        <title>Growth characteristics of pneumococcus vary with the chemical composition of the capsule and with environmental conditions.</title>
        <authorList>
            <person name="Tothpal A."/>
            <person name="Desobry K."/>
            <person name="Joshi S."/>
            <person name="Wyllie A.L."/>
            <person name="Weinberger D.M."/>
        </authorList>
    </citation>
    <scope>NUCLEOTIDE SEQUENCE [LARGE SCALE GENOMIC DNA]</scope>
    <source>
        <strain evidence="3">pnumococcus19F</strain>
    </source>
</reference>
<keyword evidence="1" id="KW-0472">Membrane</keyword>
<feature type="non-terminal residue" evidence="2">
    <location>
        <position position="1"/>
    </location>
</feature>
<evidence type="ECO:0000313" key="2">
    <source>
        <dbReference type="EMBL" id="MTV75309.1"/>
    </source>
</evidence>
<dbReference type="Proteomes" id="UP000483094">
    <property type="component" value="Unassembled WGS sequence"/>
</dbReference>
<name>A0A6G2DFJ5_STREE</name>
<gene>
    <name evidence="2" type="ORF">GM540_15325</name>
</gene>
<keyword evidence="1" id="KW-1133">Transmembrane helix</keyword>
<proteinExistence type="predicted"/>
<accession>A0A6G2DFJ5</accession>